<feature type="compositionally biased region" description="Low complexity" evidence="1">
    <location>
        <begin position="11"/>
        <end position="24"/>
    </location>
</feature>
<dbReference type="AlphaFoldDB" id="A0A6A3L2Y8"/>
<dbReference type="Proteomes" id="UP000435112">
    <property type="component" value="Unassembled WGS sequence"/>
</dbReference>
<reference evidence="2 3" key="1">
    <citation type="submission" date="2018-09" db="EMBL/GenBank/DDBJ databases">
        <title>Genomic investigation of the strawberry pathogen Phytophthora fragariae indicates pathogenicity is determined by transcriptional variation in three key races.</title>
        <authorList>
            <person name="Adams T.M."/>
            <person name="Armitage A.D."/>
            <person name="Sobczyk M.K."/>
            <person name="Bates H.J."/>
            <person name="Dunwell J.M."/>
            <person name="Nellist C.F."/>
            <person name="Harrison R.J."/>
        </authorList>
    </citation>
    <scope>NUCLEOTIDE SEQUENCE [LARGE SCALE GENOMIC DNA]</scope>
    <source>
        <strain evidence="2 3">SCRP324</strain>
    </source>
</reference>
<gene>
    <name evidence="2" type="ORF">PR002_g14363</name>
</gene>
<name>A0A6A3L2Y8_9STRA</name>
<evidence type="ECO:0000256" key="1">
    <source>
        <dbReference type="SAM" id="MobiDB-lite"/>
    </source>
</evidence>
<feature type="compositionally biased region" description="Basic residues" evidence="1">
    <location>
        <begin position="1"/>
        <end position="10"/>
    </location>
</feature>
<dbReference type="EMBL" id="QXFU01000993">
    <property type="protein sequence ID" value="KAE9013962.1"/>
    <property type="molecule type" value="Genomic_DNA"/>
</dbReference>
<accession>A0A6A3L2Y8</accession>
<evidence type="ECO:0000313" key="3">
    <source>
        <dbReference type="Proteomes" id="UP000435112"/>
    </source>
</evidence>
<evidence type="ECO:0000313" key="2">
    <source>
        <dbReference type="EMBL" id="KAE9013962.1"/>
    </source>
</evidence>
<proteinExistence type="predicted"/>
<feature type="region of interest" description="Disordered" evidence="1">
    <location>
        <begin position="1"/>
        <end position="81"/>
    </location>
</feature>
<sequence>MWAPLPRKRLATTAAPTVTRRVSTPKPDKVAKVNMAVAAQDGSEEEGDDDQEAEADHAPPPSKKPKLAARRPTAVTQQAKAVNVPRTAEVVAVPRRFGELLATAAMDSDTARMMDTSTVPATVAVDKGEVIDSTKAVPKDGSVAAVMKAVAAQLNDELAARESE</sequence>
<organism evidence="2 3">
    <name type="scientific">Phytophthora rubi</name>
    <dbReference type="NCBI Taxonomy" id="129364"/>
    <lineage>
        <taxon>Eukaryota</taxon>
        <taxon>Sar</taxon>
        <taxon>Stramenopiles</taxon>
        <taxon>Oomycota</taxon>
        <taxon>Peronosporomycetes</taxon>
        <taxon>Peronosporales</taxon>
        <taxon>Peronosporaceae</taxon>
        <taxon>Phytophthora</taxon>
    </lineage>
</organism>
<protein>
    <submittedName>
        <fullName evidence="2">Uncharacterized protein</fullName>
    </submittedName>
</protein>
<comment type="caution">
    <text evidence="2">The sequence shown here is derived from an EMBL/GenBank/DDBJ whole genome shotgun (WGS) entry which is preliminary data.</text>
</comment>
<feature type="compositionally biased region" description="Acidic residues" evidence="1">
    <location>
        <begin position="42"/>
        <end position="53"/>
    </location>
</feature>